<gene>
    <name evidence="1" type="ORF">SK128_026152</name>
</gene>
<feature type="non-terminal residue" evidence="1">
    <location>
        <position position="1"/>
    </location>
</feature>
<comment type="caution">
    <text evidence="1">The sequence shown here is derived from an EMBL/GenBank/DDBJ whole genome shotgun (WGS) entry which is preliminary data.</text>
</comment>
<sequence>AYSKENYKPFKLRISAQSPRWVGSPVPHSQEIERKKPDATYVQASGEQGCQPNTEVALIFLV</sequence>
<dbReference type="AlphaFoldDB" id="A0AAN9AGJ6"/>
<protein>
    <submittedName>
        <fullName evidence="1">Uncharacterized protein</fullName>
    </submittedName>
</protein>
<dbReference type="EMBL" id="JAXCGZ010000167">
    <property type="protein sequence ID" value="KAK7086498.1"/>
    <property type="molecule type" value="Genomic_DNA"/>
</dbReference>
<keyword evidence="2" id="KW-1185">Reference proteome</keyword>
<proteinExistence type="predicted"/>
<evidence type="ECO:0000313" key="1">
    <source>
        <dbReference type="EMBL" id="KAK7086498.1"/>
    </source>
</evidence>
<organism evidence="1 2">
    <name type="scientific">Halocaridina rubra</name>
    <name type="common">Hawaiian red shrimp</name>
    <dbReference type="NCBI Taxonomy" id="373956"/>
    <lineage>
        <taxon>Eukaryota</taxon>
        <taxon>Metazoa</taxon>
        <taxon>Ecdysozoa</taxon>
        <taxon>Arthropoda</taxon>
        <taxon>Crustacea</taxon>
        <taxon>Multicrustacea</taxon>
        <taxon>Malacostraca</taxon>
        <taxon>Eumalacostraca</taxon>
        <taxon>Eucarida</taxon>
        <taxon>Decapoda</taxon>
        <taxon>Pleocyemata</taxon>
        <taxon>Caridea</taxon>
        <taxon>Atyoidea</taxon>
        <taxon>Atyidae</taxon>
        <taxon>Halocaridina</taxon>
    </lineage>
</organism>
<name>A0AAN9AGJ6_HALRR</name>
<evidence type="ECO:0000313" key="2">
    <source>
        <dbReference type="Proteomes" id="UP001381693"/>
    </source>
</evidence>
<reference evidence="1 2" key="1">
    <citation type="submission" date="2023-11" db="EMBL/GenBank/DDBJ databases">
        <title>Halocaridina rubra genome assembly.</title>
        <authorList>
            <person name="Smith C."/>
        </authorList>
    </citation>
    <scope>NUCLEOTIDE SEQUENCE [LARGE SCALE GENOMIC DNA]</scope>
    <source>
        <strain evidence="1">EP-1</strain>
        <tissue evidence="1">Whole</tissue>
    </source>
</reference>
<dbReference type="Proteomes" id="UP001381693">
    <property type="component" value="Unassembled WGS sequence"/>
</dbReference>
<accession>A0AAN9AGJ6</accession>